<evidence type="ECO:0000313" key="2">
    <source>
        <dbReference type="Proteomes" id="UP000092671"/>
    </source>
</evidence>
<dbReference type="RefSeq" id="WP_066886575.1">
    <property type="nucleotide sequence ID" value="NZ_LZDM01000012.1"/>
</dbReference>
<dbReference type="SMR" id="A0A1B8PI30"/>
<protein>
    <submittedName>
        <fullName evidence="1">Uncharacterized protein</fullName>
    </submittedName>
</protein>
<sequence>MLHINRSKAYTLDNIIKRKVKKDSNLFVISNLGQLNHVESLIRKFCYKNNVLIVVYTEANYHVPQLIHDQFSDEFSSVIFLKLPKSPNSYNFNNLVKIYKSYRRVILKVRPKKIFLNSFQHHYAVFASIAKKKNIQLFLVEEGLGTYRLGALSPKEIQDNQHGKLDVNLIKKISKNTLEKSEIFNRSSKIVEDVNILIKQSKIFASQLYLHPETQKFLIGNFPNKNLKAFLTPFLDFDFSYTAFPEKTKKIFSSAHHYFYSAYEEQDEKQISYAKNIINFYGISNNDVLYLSQHYQIDSQEYLDIVYNIFSNLLSSSCGRIYVKLHPKNEKKEVFEGFLSMEKKSDGRIRIIRESGFLIEEVIRQSQIKSVIGITSSALVYSCIVSPNIQAYSVADILLRELDRKNKNNNKGIKMLKQHAQILRQFNNIVFLGS</sequence>
<organism evidence="1 2">
    <name type="scientific">Moraxella nonliquefaciens</name>
    <dbReference type="NCBI Taxonomy" id="478"/>
    <lineage>
        <taxon>Bacteria</taxon>
        <taxon>Pseudomonadati</taxon>
        <taxon>Pseudomonadota</taxon>
        <taxon>Gammaproteobacteria</taxon>
        <taxon>Moraxellales</taxon>
        <taxon>Moraxellaceae</taxon>
        <taxon>Moraxella</taxon>
    </lineage>
</organism>
<dbReference type="Proteomes" id="UP000092671">
    <property type="component" value="Unassembled WGS sequence"/>
</dbReference>
<evidence type="ECO:0000313" key="1">
    <source>
        <dbReference type="EMBL" id="OBX48705.1"/>
    </source>
</evidence>
<proteinExistence type="predicted"/>
<dbReference type="OrthoDB" id="6717803at2"/>
<dbReference type="Pfam" id="PF07388">
    <property type="entry name" value="A-2_8-polyST"/>
    <property type="match status" value="1"/>
</dbReference>
<accession>A0A1B8PI30</accession>
<dbReference type="AlphaFoldDB" id="A0A1B8PI30"/>
<gene>
    <name evidence="1" type="ORF">A9Z60_04780</name>
</gene>
<name>A0A1B8PI30_MORNO</name>
<dbReference type="EMBL" id="LZDN01000043">
    <property type="protein sequence ID" value="OBX48705.1"/>
    <property type="molecule type" value="Genomic_DNA"/>
</dbReference>
<dbReference type="InterPro" id="IPR010866">
    <property type="entry name" value="A-2_8-polyST"/>
</dbReference>
<reference evidence="1 2" key="1">
    <citation type="submission" date="2016-06" db="EMBL/GenBank/DDBJ databases">
        <title>Draft genome of Moraxella nonliquefaciens CCUG 60284.</title>
        <authorList>
            <person name="Salva-Serra F."/>
            <person name="Engstrom-Jakobsson H."/>
            <person name="Thorell K."/>
            <person name="Gonzales-Siles L."/>
            <person name="Karlsson R."/>
            <person name="Boulund F."/>
            <person name="Engstrand L."/>
            <person name="Kristiansson E."/>
            <person name="Moore E."/>
        </authorList>
    </citation>
    <scope>NUCLEOTIDE SEQUENCE [LARGE SCALE GENOMIC DNA]</scope>
    <source>
        <strain evidence="1 2">CCUG 60284</strain>
    </source>
</reference>
<comment type="caution">
    <text evidence="1">The sequence shown here is derived from an EMBL/GenBank/DDBJ whole genome shotgun (WGS) entry which is preliminary data.</text>
</comment>